<dbReference type="STRING" id="97359.A0A550CX50"/>
<comment type="caution">
    <text evidence="4">The sequence shown here is derived from an EMBL/GenBank/DDBJ whole genome shotgun (WGS) entry which is preliminary data.</text>
</comment>
<keyword evidence="5" id="KW-1185">Reference proteome</keyword>
<keyword evidence="2" id="KW-1133">Transmembrane helix</keyword>
<dbReference type="PANTHER" id="PTHR48081:SF8">
    <property type="entry name" value="ALPHA_BETA HYDROLASE FOLD-3 DOMAIN-CONTAINING PROTEIN-RELATED"/>
    <property type="match status" value="1"/>
</dbReference>
<dbReference type="PANTHER" id="PTHR48081">
    <property type="entry name" value="AB HYDROLASE SUPERFAMILY PROTEIN C4A8.06C"/>
    <property type="match status" value="1"/>
</dbReference>
<dbReference type="EMBL" id="VDMD01000001">
    <property type="protein sequence ID" value="TRM69353.1"/>
    <property type="molecule type" value="Genomic_DNA"/>
</dbReference>
<dbReference type="InterPro" id="IPR029058">
    <property type="entry name" value="AB_hydrolase_fold"/>
</dbReference>
<sequence length="398" mass="43607">MLDLLWRHQPFKAVYILFKLYMTGIFWIPLWITVALLPVFRPRRSWSILKTLKVQLIRRLGDVTAVTGPLFSEPDYRGIVSVADGAGIWVNPAPDLIIGTVKLWASVTGAMPVRVPGYWMHPRASSKPIGLAPIPGEKVLYSLHGGGFTEGSAHPDHIISNVARRIMESSKTVRRAFAIEYRLSTAPPGRRAHAFPTALLDALAGYKYLINDIGFAPKDIIVEGDSAGGGLAVSLVRYLVDHPNAGLPAPPGGLLLLSPWVDLGCSHDVSPPPRRLFVADYDAEPLGWDDAKEAYIGPALGMGFADLNQYVSSASKYPPADASFHEFPRTFIAAGGAENLLPQIRLLRDRMVRDLGTVDGGGKVAYFEAEDEPHDFMIFSFQPGTRDTVARVSRWLDS</sequence>
<organism evidence="4 5">
    <name type="scientific">Schizophyllum amplum</name>
    <dbReference type="NCBI Taxonomy" id="97359"/>
    <lineage>
        <taxon>Eukaryota</taxon>
        <taxon>Fungi</taxon>
        <taxon>Dikarya</taxon>
        <taxon>Basidiomycota</taxon>
        <taxon>Agaricomycotina</taxon>
        <taxon>Agaricomycetes</taxon>
        <taxon>Agaricomycetidae</taxon>
        <taxon>Agaricales</taxon>
        <taxon>Schizophyllaceae</taxon>
        <taxon>Schizophyllum</taxon>
    </lineage>
</organism>
<dbReference type="AlphaFoldDB" id="A0A550CX50"/>
<dbReference type="Gene3D" id="3.40.50.1820">
    <property type="entry name" value="alpha/beta hydrolase"/>
    <property type="match status" value="1"/>
</dbReference>
<protein>
    <submittedName>
        <fullName evidence="4">Alpha/Beta hydrolase protein</fullName>
    </submittedName>
</protein>
<feature type="transmembrane region" description="Helical" evidence="2">
    <location>
        <begin position="20"/>
        <end position="40"/>
    </location>
</feature>
<dbReference type="GO" id="GO:0016787">
    <property type="term" value="F:hydrolase activity"/>
    <property type="evidence" value="ECO:0007669"/>
    <property type="project" value="UniProtKB-KW"/>
</dbReference>
<reference evidence="4 5" key="1">
    <citation type="journal article" date="2019" name="New Phytol.">
        <title>Comparative genomics reveals unique wood-decay strategies and fruiting body development in the Schizophyllaceae.</title>
        <authorList>
            <person name="Almasi E."/>
            <person name="Sahu N."/>
            <person name="Krizsan K."/>
            <person name="Balint B."/>
            <person name="Kovacs G.M."/>
            <person name="Kiss B."/>
            <person name="Cseklye J."/>
            <person name="Drula E."/>
            <person name="Henrissat B."/>
            <person name="Nagy I."/>
            <person name="Chovatia M."/>
            <person name="Adam C."/>
            <person name="LaButti K."/>
            <person name="Lipzen A."/>
            <person name="Riley R."/>
            <person name="Grigoriev I.V."/>
            <person name="Nagy L.G."/>
        </authorList>
    </citation>
    <scope>NUCLEOTIDE SEQUENCE [LARGE SCALE GENOMIC DNA]</scope>
    <source>
        <strain evidence="4 5">NL-1724</strain>
    </source>
</reference>
<accession>A0A550CX50</accession>
<evidence type="ECO:0000256" key="1">
    <source>
        <dbReference type="ARBA" id="ARBA00022801"/>
    </source>
</evidence>
<keyword evidence="2" id="KW-0472">Membrane</keyword>
<evidence type="ECO:0000256" key="2">
    <source>
        <dbReference type="SAM" id="Phobius"/>
    </source>
</evidence>
<proteinExistence type="predicted"/>
<dbReference type="OrthoDB" id="2152029at2759"/>
<keyword evidence="2" id="KW-0812">Transmembrane</keyword>
<dbReference type="InterPro" id="IPR050300">
    <property type="entry name" value="GDXG_lipolytic_enzyme"/>
</dbReference>
<dbReference type="SUPFAM" id="SSF53474">
    <property type="entry name" value="alpha/beta-Hydrolases"/>
    <property type="match status" value="1"/>
</dbReference>
<dbReference type="Proteomes" id="UP000320762">
    <property type="component" value="Unassembled WGS sequence"/>
</dbReference>
<dbReference type="Pfam" id="PF07859">
    <property type="entry name" value="Abhydrolase_3"/>
    <property type="match status" value="1"/>
</dbReference>
<evidence type="ECO:0000259" key="3">
    <source>
        <dbReference type="Pfam" id="PF07859"/>
    </source>
</evidence>
<name>A0A550CX50_9AGAR</name>
<evidence type="ECO:0000313" key="4">
    <source>
        <dbReference type="EMBL" id="TRM69353.1"/>
    </source>
</evidence>
<keyword evidence="1 4" id="KW-0378">Hydrolase</keyword>
<gene>
    <name evidence="4" type="ORF">BD626DRAFT_563114</name>
</gene>
<dbReference type="InterPro" id="IPR013094">
    <property type="entry name" value="AB_hydrolase_3"/>
</dbReference>
<evidence type="ECO:0000313" key="5">
    <source>
        <dbReference type="Proteomes" id="UP000320762"/>
    </source>
</evidence>
<feature type="domain" description="Alpha/beta hydrolase fold-3" evidence="3">
    <location>
        <begin position="142"/>
        <end position="377"/>
    </location>
</feature>